<accession>S3CPE1</accession>
<evidence type="ECO:0000256" key="2">
    <source>
        <dbReference type="ARBA" id="ARBA00023002"/>
    </source>
</evidence>
<dbReference type="EMBL" id="KE148178">
    <property type="protein sequence ID" value="EPE02470.1"/>
    <property type="molecule type" value="Genomic_DNA"/>
</dbReference>
<evidence type="ECO:0000313" key="3">
    <source>
        <dbReference type="EMBL" id="EPE02470.1"/>
    </source>
</evidence>
<dbReference type="HOGENOM" id="CLU_1993276_0_0_1"/>
<dbReference type="GO" id="GO:0016616">
    <property type="term" value="F:oxidoreductase activity, acting on the CH-OH group of donors, NAD or NADP as acceptor"/>
    <property type="evidence" value="ECO:0007669"/>
    <property type="project" value="TreeGrafter"/>
</dbReference>
<dbReference type="InterPro" id="IPR036291">
    <property type="entry name" value="NAD(P)-bd_dom_sf"/>
</dbReference>
<dbReference type="OMA" id="VEINVNH"/>
<dbReference type="eggNOG" id="KOG1200">
    <property type="taxonomic scope" value="Eukaryota"/>
</dbReference>
<dbReference type="InterPro" id="IPR002347">
    <property type="entry name" value="SDR_fam"/>
</dbReference>
<proteinExistence type="inferred from homology"/>
<dbReference type="Proteomes" id="UP000016923">
    <property type="component" value="Unassembled WGS sequence"/>
</dbReference>
<dbReference type="OrthoDB" id="5296at2759"/>
<sequence length="125" mass="13636">MVVGKFSLNGKIVDVTGAGSGINLAFAKSAEAQGAKSIIADLRLAEDAQQFVAQTQCNYTVVFVRCDVTRRADLEDLVVQSEKQWGDVSDVYVTGAGAFEPDWSSFWDDTEDDGYKQVEINVNHP</sequence>
<keyword evidence="2" id="KW-0560">Oxidoreductase</keyword>
<evidence type="ECO:0000256" key="1">
    <source>
        <dbReference type="ARBA" id="ARBA00006484"/>
    </source>
</evidence>
<organism evidence="3 4">
    <name type="scientific">Ophiostoma piceae (strain UAMH 11346)</name>
    <name type="common">Sap stain fungus</name>
    <dbReference type="NCBI Taxonomy" id="1262450"/>
    <lineage>
        <taxon>Eukaryota</taxon>
        <taxon>Fungi</taxon>
        <taxon>Dikarya</taxon>
        <taxon>Ascomycota</taxon>
        <taxon>Pezizomycotina</taxon>
        <taxon>Sordariomycetes</taxon>
        <taxon>Sordariomycetidae</taxon>
        <taxon>Ophiostomatales</taxon>
        <taxon>Ophiostomataceae</taxon>
        <taxon>Ophiostoma</taxon>
    </lineage>
</organism>
<name>S3CPE1_OPHP1</name>
<dbReference type="VEuPathDB" id="FungiDB:F503_06763"/>
<protein>
    <submittedName>
        <fullName evidence="3">Nad-dependent 15-hydroxyprostaglandin dehydrogenase</fullName>
    </submittedName>
</protein>
<dbReference type="PANTHER" id="PTHR44229:SF4">
    <property type="entry name" value="15-HYDROXYPROSTAGLANDIN DEHYDROGENASE [NAD(+)]"/>
    <property type="match status" value="1"/>
</dbReference>
<dbReference type="AlphaFoldDB" id="S3CPE1"/>
<dbReference type="Pfam" id="PF00106">
    <property type="entry name" value="adh_short"/>
    <property type="match status" value="1"/>
</dbReference>
<gene>
    <name evidence="3" type="ORF">F503_06763</name>
</gene>
<dbReference type="GO" id="GO:0005737">
    <property type="term" value="C:cytoplasm"/>
    <property type="evidence" value="ECO:0007669"/>
    <property type="project" value="TreeGrafter"/>
</dbReference>
<dbReference type="PANTHER" id="PTHR44229">
    <property type="entry name" value="15-HYDROXYPROSTAGLANDIN DEHYDROGENASE [NAD(+)]"/>
    <property type="match status" value="1"/>
</dbReference>
<evidence type="ECO:0000313" key="4">
    <source>
        <dbReference type="Proteomes" id="UP000016923"/>
    </source>
</evidence>
<reference evidence="3 4" key="1">
    <citation type="journal article" date="2013" name="BMC Genomics">
        <title>The genome and transcriptome of the pine saprophyte Ophiostoma piceae, and a comparison with the bark beetle-associated pine pathogen Grosmannia clavigera.</title>
        <authorList>
            <person name="Haridas S."/>
            <person name="Wang Y."/>
            <person name="Lim L."/>
            <person name="Massoumi Alamouti S."/>
            <person name="Jackman S."/>
            <person name="Docking R."/>
            <person name="Robertson G."/>
            <person name="Birol I."/>
            <person name="Bohlmann J."/>
            <person name="Breuil C."/>
        </authorList>
    </citation>
    <scope>NUCLEOTIDE SEQUENCE [LARGE SCALE GENOMIC DNA]</scope>
    <source>
        <strain evidence="3 4">UAMH 11346</strain>
    </source>
</reference>
<keyword evidence="4" id="KW-1185">Reference proteome</keyword>
<dbReference type="Gene3D" id="3.40.50.720">
    <property type="entry name" value="NAD(P)-binding Rossmann-like Domain"/>
    <property type="match status" value="1"/>
</dbReference>
<dbReference type="STRING" id="1262450.S3CPE1"/>
<dbReference type="SUPFAM" id="SSF51735">
    <property type="entry name" value="NAD(P)-binding Rossmann-fold domains"/>
    <property type="match status" value="1"/>
</dbReference>
<comment type="similarity">
    <text evidence="1">Belongs to the short-chain dehydrogenases/reductases (SDR) family.</text>
</comment>